<dbReference type="AlphaFoldDB" id="A0A8B8MR46"/>
<dbReference type="InterPro" id="IPR026961">
    <property type="entry name" value="PGG_dom"/>
</dbReference>
<evidence type="ECO:0000259" key="9">
    <source>
        <dbReference type="Pfam" id="PF13962"/>
    </source>
</evidence>
<accession>A0A8B8MR46</accession>
<reference evidence="11" key="2">
    <citation type="submission" date="2025-08" db="UniProtKB">
        <authorList>
            <consortium name="RefSeq"/>
        </authorList>
    </citation>
    <scope>IDENTIFICATION</scope>
    <source>
        <tissue evidence="11">Leaf</tissue>
    </source>
</reference>
<keyword evidence="2 8" id="KW-0812">Transmembrane</keyword>
<feature type="transmembrane region" description="Helical" evidence="8">
    <location>
        <begin position="540"/>
        <end position="559"/>
    </location>
</feature>
<keyword evidence="6 8" id="KW-0472">Membrane</keyword>
<organism evidence="10 11">
    <name type="scientific">Rhodamnia argentea</name>
    <dbReference type="NCBI Taxonomy" id="178133"/>
    <lineage>
        <taxon>Eukaryota</taxon>
        <taxon>Viridiplantae</taxon>
        <taxon>Streptophyta</taxon>
        <taxon>Embryophyta</taxon>
        <taxon>Tracheophyta</taxon>
        <taxon>Spermatophyta</taxon>
        <taxon>Magnoliopsida</taxon>
        <taxon>eudicotyledons</taxon>
        <taxon>Gunneridae</taxon>
        <taxon>Pentapetalae</taxon>
        <taxon>rosids</taxon>
        <taxon>malvids</taxon>
        <taxon>Myrtales</taxon>
        <taxon>Myrtaceae</taxon>
        <taxon>Myrtoideae</taxon>
        <taxon>Myrteae</taxon>
        <taxon>Australasian group</taxon>
        <taxon>Rhodamnia</taxon>
    </lineage>
</organism>
<feature type="transmembrane region" description="Helical" evidence="8">
    <location>
        <begin position="565"/>
        <end position="589"/>
    </location>
</feature>
<dbReference type="PROSITE" id="PS50297">
    <property type="entry name" value="ANK_REP_REGION"/>
    <property type="match status" value="2"/>
</dbReference>
<dbReference type="InterPro" id="IPR036770">
    <property type="entry name" value="Ankyrin_rpt-contain_sf"/>
</dbReference>
<name>A0A8B8MR46_9MYRT</name>
<keyword evidence="10" id="KW-1185">Reference proteome</keyword>
<dbReference type="GO" id="GO:0005886">
    <property type="term" value="C:plasma membrane"/>
    <property type="evidence" value="ECO:0007669"/>
    <property type="project" value="TreeGrafter"/>
</dbReference>
<feature type="transmembrane region" description="Helical" evidence="8">
    <location>
        <begin position="458"/>
        <end position="479"/>
    </location>
</feature>
<evidence type="ECO:0000256" key="5">
    <source>
        <dbReference type="ARBA" id="ARBA00023043"/>
    </source>
</evidence>
<feature type="transmembrane region" description="Helical" evidence="8">
    <location>
        <begin position="499"/>
        <end position="520"/>
    </location>
</feature>
<evidence type="ECO:0000256" key="1">
    <source>
        <dbReference type="ARBA" id="ARBA00004141"/>
    </source>
</evidence>
<sequence>MENHQVIVNIGDDEIWKQRKAKLKALKSAFQPLRKGRAKRGVNYPALRAAAKKGDVDKFIQALEKYSAQERVPLSNIMDIRGPTGDSLLHIAAGIENPDIIQALLMVIRLKWLAKVNCRGDTALHFAVRAGRIRTAQLLLDRPRKMDKANDAGNKALHEAVKNRNCELTDLLLSRGLKCVYQKNKENKCPLYLALEMGNLTIFRRLMAAVDGNQVHGMSPVHGAVMLRELELLNEIRWNKRELFNVRAAGRCTPLHLAAYDNYVDGVAFLVRQFTSSAFKHDIEGYLPIHIACRMGHLEIVRLLLRVQHLQDPEEMLTLYNYQNILHVAAEHGRASVVKYILSDPKLEKLINEKDKEGNTPLHVAALHWQPEVLLSLTRDKRVDLKLVNHKNSTALDIVDERAFGPPLHQNLARTILLSAGAPKSKDTAIYLREDAKGLRFHRTLDLDRLKDTAGTRMVVATLIAAMTFAASFSTPGGYNGTKPHEGMATLLNKPMYGVFVMCNTVAMYSSTIAVVILLWTQINDVHGVRHALRGARLPLFIALAAMSMAFTAGVYVTVSKRTWLAVLTLIVGITALIIISGIYIALFVPLAYNSRFVQFFADYIIKAGMSISTRVSERRDLSPPREIFPCRGTEF</sequence>
<evidence type="ECO:0000256" key="3">
    <source>
        <dbReference type="ARBA" id="ARBA00022737"/>
    </source>
</evidence>
<keyword evidence="3" id="KW-0677">Repeat</keyword>
<evidence type="ECO:0000256" key="4">
    <source>
        <dbReference type="ARBA" id="ARBA00022989"/>
    </source>
</evidence>
<reference evidence="10" key="1">
    <citation type="submission" date="2025-05" db="UniProtKB">
        <authorList>
            <consortium name="RefSeq"/>
        </authorList>
    </citation>
    <scope>NUCLEOTIDE SEQUENCE [LARGE SCALE GENOMIC DNA]</scope>
</reference>
<feature type="repeat" description="ANK" evidence="7">
    <location>
        <begin position="284"/>
        <end position="306"/>
    </location>
</feature>
<dbReference type="SUPFAM" id="SSF48403">
    <property type="entry name" value="Ankyrin repeat"/>
    <property type="match status" value="2"/>
</dbReference>
<feature type="repeat" description="ANK" evidence="7">
    <location>
        <begin position="357"/>
        <end position="390"/>
    </location>
</feature>
<comment type="subcellular location">
    <subcellularLocation>
        <location evidence="1">Membrane</location>
        <topology evidence="1">Multi-pass membrane protein</topology>
    </subcellularLocation>
</comment>
<keyword evidence="5 7" id="KW-0040">ANK repeat</keyword>
<dbReference type="KEGG" id="rarg:115726580"/>
<evidence type="ECO:0000256" key="6">
    <source>
        <dbReference type="ARBA" id="ARBA00023136"/>
    </source>
</evidence>
<protein>
    <submittedName>
        <fullName evidence="11">Protein ACCELERATED CELL DEATH 6-like</fullName>
    </submittedName>
</protein>
<evidence type="ECO:0000256" key="2">
    <source>
        <dbReference type="ARBA" id="ARBA00022692"/>
    </source>
</evidence>
<feature type="domain" description="PGG" evidence="9">
    <location>
        <begin position="449"/>
        <end position="557"/>
    </location>
</feature>
<evidence type="ECO:0000256" key="7">
    <source>
        <dbReference type="PROSITE-ProRule" id="PRU00023"/>
    </source>
</evidence>
<dbReference type="Gene3D" id="1.25.40.20">
    <property type="entry name" value="Ankyrin repeat-containing domain"/>
    <property type="match status" value="2"/>
</dbReference>
<proteinExistence type="predicted"/>
<dbReference type="Pfam" id="PF13962">
    <property type="entry name" value="PGG"/>
    <property type="match status" value="1"/>
</dbReference>
<evidence type="ECO:0000313" key="10">
    <source>
        <dbReference type="Proteomes" id="UP000827889"/>
    </source>
</evidence>
<dbReference type="InterPro" id="IPR002110">
    <property type="entry name" value="Ankyrin_rpt"/>
</dbReference>
<dbReference type="PROSITE" id="PS50088">
    <property type="entry name" value="ANK_REPEAT"/>
    <property type="match status" value="3"/>
</dbReference>
<evidence type="ECO:0000256" key="8">
    <source>
        <dbReference type="SAM" id="Phobius"/>
    </source>
</evidence>
<gene>
    <name evidence="11" type="primary">LOC115726580</name>
</gene>
<dbReference type="PANTHER" id="PTHR24186:SF46">
    <property type="entry name" value="PROTEIN ACCELERATED CELL DEATH 6-LIKE"/>
    <property type="match status" value="1"/>
</dbReference>
<dbReference type="Proteomes" id="UP000827889">
    <property type="component" value="Chromosome 1"/>
</dbReference>
<feature type="repeat" description="ANK" evidence="7">
    <location>
        <begin position="119"/>
        <end position="151"/>
    </location>
</feature>
<dbReference type="GeneID" id="115726580"/>
<evidence type="ECO:0000313" key="11">
    <source>
        <dbReference type="RefSeq" id="XP_030512362.2"/>
    </source>
</evidence>
<dbReference type="PANTHER" id="PTHR24186">
    <property type="entry name" value="PROTEIN PHOSPHATASE 1 REGULATORY SUBUNIT"/>
    <property type="match status" value="1"/>
</dbReference>
<keyword evidence="4 8" id="KW-1133">Transmembrane helix</keyword>
<dbReference type="SMART" id="SM00248">
    <property type="entry name" value="ANK"/>
    <property type="match status" value="8"/>
</dbReference>
<dbReference type="RefSeq" id="XP_030512362.2">
    <property type="nucleotide sequence ID" value="XM_030656502.2"/>
</dbReference>
<dbReference type="Pfam" id="PF12796">
    <property type="entry name" value="Ank_2"/>
    <property type="match status" value="3"/>
</dbReference>